<dbReference type="CDD" id="cd00067">
    <property type="entry name" value="GAL4"/>
    <property type="match status" value="1"/>
</dbReference>
<feature type="compositionally biased region" description="Polar residues" evidence="2">
    <location>
        <begin position="76"/>
        <end position="96"/>
    </location>
</feature>
<dbReference type="AlphaFoldDB" id="A0A3L6MU35"/>
<gene>
    <name evidence="4" type="ORF">BFJ65_g17032</name>
</gene>
<dbReference type="PROSITE" id="PS00463">
    <property type="entry name" value="ZN2_CY6_FUNGAL_1"/>
    <property type="match status" value="1"/>
</dbReference>
<feature type="region of interest" description="Disordered" evidence="2">
    <location>
        <begin position="1"/>
        <end position="26"/>
    </location>
</feature>
<dbReference type="InterPro" id="IPR001138">
    <property type="entry name" value="Zn2Cys6_DnaBD"/>
</dbReference>
<dbReference type="Pfam" id="PF00172">
    <property type="entry name" value="Zn_clus"/>
    <property type="match status" value="1"/>
</dbReference>
<organism evidence="4 5">
    <name type="scientific">Fusarium oxysporum f. sp. cepae</name>
    <dbReference type="NCBI Taxonomy" id="396571"/>
    <lineage>
        <taxon>Eukaryota</taxon>
        <taxon>Fungi</taxon>
        <taxon>Dikarya</taxon>
        <taxon>Ascomycota</taxon>
        <taxon>Pezizomycotina</taxon>
        <taxon>Sordariomycetes</taxon>
        <taxon>Hypocreomycetidae</taxon>
        <taxon>Hypocreales</taxon>
        <taxon>Nectriaceae</taxon>
        <taxon>Fusarium</taxon>
        <taxon>Fusarium oxysporum species complex</taxon>
    </lineage>
</organism>
<dbReference type="InterPro" id="IPR053157">
    <property type="entry name" value="Sterol_Uptake_Regulator"/>
</dbReference>
<reference evidence="4 5" key="1">
    <citation type="journal article" date="2018" name="Sci. Rep.">
        <title>Characterisation of pathogen-specific regions and novel effector candidates in Fusarium oxysporum f. sp. cepae.</title>
        <authorList>
            <person name="Armitage A.D."/>
            <person name="Taylor A."/>
            <person name="Sobczyk M.K."/>
            <person name="Baxter L."/>
            <person name="Greenfield B.P."/>
            <person name="Bates H.J."/>
            <person name="Wilson F."/>
            <person name="Jackson A.C."/>
            <person name="Ott S."/>
            <person name="Harrison R.J."/>
            <person name="Clarkson J.P."/>
        </authorList>
    </citation>
    <scope>NUCLEOTIDE SEQUENCE [LARGE SCALE GENOMIC DNA]</scope>
    <source>
        <strain evidence="4 5">FoC_Fus2</strain>
    </source>
</reference>
<dbReference type="PRINTS" id="PR00755">
    <property type="entry name" value="AFLATOXINBRP"/>
</dbReference>
<accession>A0A3L6MU35</accession>
<dbReference type="Pfam" id="PF11951">
    <property type="entry name" value="Fungal_trans_2"/>
    <property type="match status" value="1"/>
</dbReference>
<sequence length="426" mass="48639">MSGQTEASPISHPTRRPHRKSRTGCHDCRRRRVKCGEEHPRCRQCVRRNASCQYPDQLARASTTSPSTSIAAVPDSPQQFCVPQSPSRKSEPTPYTTSVDTLDYASTNGLGLIDLRLLHHWTIATSIGVSKWPKDRWIWQTVLPQIGFRYSFVLHAMLGLAALHIAYQDGVEGNSMWTAGIFHHSQALSGFQQEIAHITEENSEALFMWSVCNILYTFAMSNPLRQAPDLVAPSTKSTQYDKTLGAEWIPMIRGVNAVLVPTHNFIRLGRMKAMMSLGNWYELDPDKDNPCPEDVYFCGVREIWKASDSSQIYEEVLRVIRRCRLYSQQFCKMDAETLEQWGHNKEWSAPFILINMVPEAYFPLLQQRQPPALVLFSYFGAMLHKLDHYWFLEGWGKAIVETVADILGSYWEPWISWPLQVIQGSA</sequence>
<dbReference type="EMBL" id="MRCU01000014">
    <property type="protein sequence ID" value="RKK08372.1"/>
    <property type="molecule type" value="Genomic_DNA"/>
</dbReference>
<dbReference type="PANTHER" id="PTHR47784:SF5">
    <property type="entry name" value="STEROL UPTAKE CONTROL PROTEIN 2"/>
    <property type="match status" value="1"/>
</dbReference>
<evidence type="ECO:0000256" key="2">
    <source>
        <dbReference type="SAM" id="MobiDB-lite"/>
    </source>
</evidence>
<feature type="compositionally biased region" description="Basic residues" evidence="2">
    <location>
        <begin position="13"/>
        <end position="26"/>
    </location>
</feature>
<dbReference type="InterPro" id="IPR021858">
    <property type="entry name" value="Fun_TF"/>
</dbReference>
<dbReference type="InterPro" id="IPR036864">
    <property type="entry name" value="Zn2-C6_fun-type_DNA-bd_sf"/>
</dbReference>
<comment type="caution">
    <text evidence="4">The sequence shown here is derived from an EMBL/GenBank/DDBJ whole genome shotgun (WGS) entry which is preliminary data.</text>
</comment>
<dbReference type="SUPFAM" id="SSF57701">
    <property type="entry name" value="Zn2/Cys6 DNA-binding domain"/>
    <property type="match status" value="1"/>
</dbReference>
<evidence type="ECO:0000259" key="3">
    <source>
        <dbReference type="PROSITE" id="PS50048"/>
    </source>
</evidence>
<evidence type="ECO:0000313" key="4">
    <source>
        <dbReference type="EMBL" id="RKK08372.1"/>
    </source>
</evidence>
<feature type="region of interest" description="Disordered" evidence="2">
    <location>
        <begin position="63"/>
        <end position="96"/>
    </location>
</feature>
<dbReference type="Proteomes" id="UP000270866">
    <property type="component" value="Unassembled WGS sequence"/>
</dbReference>
<evidence type="ECO:0000313" key="5">
    <source>
        <dbReference type="Proteomes" id="UP000270866"/>
    </source>
</evidence>
<protein>
    <recommendedName>
        <fullName evidence="3">Zn(2)-C6 fungal-type domain-containing protein</fullName>
    </recommendedName>
</protein>
<dbReference type="SMART" id="SM00066">
    <property type="entry name" value="GAL4"/>
    <property type="match status" value="1"/>
</dbReference>
<keyword evidence="1" id="KW-0539">Nucleus</keyword>
<dbReference type="Gene3D" id="4.10.240.10">
    <property type="entry name" value="Zn(2)-C6 fungal-type DNA-binding domain"/>
    <property type="match status" value="1"/>
</dbReference>
<dbReference type="GO" id="GO:0001228">
    <property type="term" value="F:DNA-binding transcription activator activity, RNA polymerase II-specific"/>
    <property type="evidence" value="ECO:0007669"/>
    <property type="project" value="TreeGrafter"/>
</dbReference>
<evidence type="ECO:0000256" key="1">
    <source>
        <dbReference type="ARBA" id="ARBA00023242"/>
    </source>
</evidence>
<feature type="domain" description="Zn(2)-C6 fungal-type" evidence="3">
    <location>
        <begin position="24"/>
        <end position="54"/>
    </location>
</feature>
<dbReference type="GO" id="GO:0008270">
    <property type="term" value="F:zinc ion binding"/>
    <property type="evidence" value="ECO:0007669"/>
    <property type="project" value="InterPro"/>
</dbReference>
<feature type="compositionally biased region" description="Low complexity" evidence="2">
    <location>
        <begin position="63"/>
        <end position="72"/>
    </location>
</feature>
<dbReference type="PROSITE" id="PS50048">
    <property type="entry name" value="ZN2_CY6_FUNGAL_2"/>
    <property type="match status" value="1"/>
</dbReference>
<name>A0A3L6MU35_FUSOX</name>
<dbReference type="PANTHER" id="PTHR47784">
    <property type="entry name" value="STEROL UPTAKE CONTROL PROTEIN 2"/>
    <property type="match status" value="1"/>
</dbReference>
<proteinExistence type="predicted"/>